<evidence type="ECO:0000256" key="1">
    <source>
        <dbReference type="ARBA" id="ARBA00010996"/>
    </source>
</evidence>
<dbReference type="EMBL" id="CZKA01000004">
    <property type="protein sequence ID" value="CUR54059.1"/>
    <property type="molecule type" value="Genomic_DNA"/>
</dbReference>
<dbReference type="AlphaFoldDB" id="A0A2P2BWF3"/>
<dbReference type="InterPro" id="IPR003782">
    <property type="entry name" value="SCO1/SenC"/>
</dbReference>
<dbReference type="PROSITE" id="PS51352">
    <property type="entry name" value="THIOREDOXIN_2"/>
    <property type="match status" value="1"/>
</dbReference>
<dbReference type="PANTHER" id="PTHR12151">
    <property type="entry name" value="ELECTRON TRANSPORT PROTIN SCO1/SENC FAMILY MEMBER"/>
    <property type="match status" value="1"/>
</dbReference>
<dbReference type="SUPFAM" id="SSF52833">
    <property type="entry name" value="Thioredoxin-like"/>
    <property type="match status" value="1"/>
</dbReference>
<dbReference type="InterPro" id="IPR013766">
    <property type="entry name" value="Thioredoxin_domain"/>
</dbReference>
<dbReference type="PROSITE" id="PS51257">
    <property type="entry name" value="PROKAR_LIPOPROTEIN"/>
    <property type="match status" value="1"/>
</dbReference>
<comment type="similarity">
    <text evidence="1">Belongs to the SCO1/2 family.</text>
</comment>
<organism evidence="4">
    <name type="scientific">metagenome</name>
    <dbReference type="NCBI Taxonomy" id="256318"/>
    <lineage>
        <taxon>unclassified sequences</taxon>
        <taxon>metagenomes</taxon>
    </lineage>
</organism>
<keyword evidence="2" id="KW-0186">Copper</keyword>
<sequence length="207" mass="21982">MPKAVSLLLALLLLGGCAGGQDPLDARSDDGYYGAVLEEQYVVPDITLTDDTGAPYNLATDTTAPLTLVFFGYTNCPDICQAVMAALASAMTRLDDAQRAEVDVVFVTTDPARDDEATLTTYLDRFDPGFVGLTGRLADIEALGKDLGVFIAKGVKLPSGGYEVDHSTQVIAVDAAHRSPIVWTYGTSSAQFASDIIRLLDNPLEDS</sequence>
<evidence type="ECO:0000256" key="2">
    <source>
        <dbReference type="ARBA" id="ARBA00023008"/>
    </source>
</evidence>
<dbReference type="Pfam" id="PF02630">
    <property type="entry name" value="SCO1-SenC"/>
    <property type="match status" value="1"/>
</dbReference>
<evidence type="ECO:0000313" key="4">
    <source>
        <dbReference type="EMBL" id="CUR54059.1"/>
    </source>
</evidence>
<dbReference type="PANTHER" id="PTHR12151:SF25">
    <property type="entry name" value="LINALOOL DEHYDRATASE_ISOMERASE DOMAIN-CONTAINING PROTEIN"/>
    <property type="match status" value="1"/>
</dbReference>
<dbReference type="InterPro" id="IPR036249">
    <property type="entry name" value="Thioredoxin-like_sf"/>
</dbReference>
<proteinExistence type="inferred from homology"/>
<reference evidence="4" key="1">
    <citation type="submission" date="2015-08" db="EMBL/GenBank/DDBJ databases">
        <authorList>
            <person name="Babu N.S."/>
            <person name="Beckwith C.J."/>
            <person name="Beseler K.G."/>
            <person name="Brison A."/>
            <person name="Carone J.V."/>
            <person name="Caskin T.P."/>
            <person name="Diamond M."/>
            <person name="Durham M.E."/>
            <person name="Foxe J.M."/>
            <person name="Go M."/>
            <person name="Henderson B.A."/>
            <person name="Jones I.B."/>
            <person name="McGettigan J.A."/>
            <person name="Micheletti S.J."/>
            <person name="Nasrallah M.E."/>
            <person name="Ortiz D."/>
            <person name="Piller C.R."/>
            <person name="Privatt S.R."/>
            <person name="Schneider S.L."/>
            <person name="Sharp S."/>
            <person name="Smith T.C."/>
            <person name="Stanton J.D."/>
            <person name="Ullery H.E."/>
            <person name="Wilson R.J."/>
            <person name="Serrano M.G."/>
            <person name="Buck G."/>
            <person name="Lee V."/>
            <person name="Wang Y."/>
            <person name="Carvalho R."/>
            <person name="Voegtly L."/>
            <person name="Shi R."/>
            <person name="Duckworth R."/>
            <person name="Johnson A."/>
            <person name="Loviza R."/>
            <person name="Walstead R."/>
            <person name="Shah Z."/>
            <person name="Kiflezghi M."/>
            <person name="Wade K."/>
            <person name="Ball S.L."/>
            <person name="Bradley K.W."/>
            <person name="Asai D.J."/>
            <person name="Bowman C.A."/>
            <person name="Russell D.A."/>
            <person name="Pope W.H."/>
            <person name="Jacobs-Sera D."/>
            <person name="Hendrix R.W."/>
            <person name="Hatfull G.F."/>
        </authorList>
    </citation>
    <scope>NUCLEOTIDE SEQUENCE</scope>
</reference>
<evidence type="ECO:0000259" key="3">
    <source>
        <dbReference type="PROSITE" id="PS51352"/>
    </source>
</evidence>
<protein>
    <submittedName>
        <fullName evidence="4">Electron transport protein SCO1/SenC</fullName>
    </submittedName>
</protein>
<accession>A0A2P2BWF3</accession>
<dbReference type="CDD" id="cd02968">
    <property type="entry name" value="SCO"/>
    <property type="match status" value="1"/>
</dbReference>
<name>A0A2P2BWF3_9ZZZZ</name>
<dbReference type="Gene3D" id="3.40.30.10">
    <property type="entry name" value="Glutaredoxin"/>
    <property type="match status" value="1"/>
</dbReference>
<feature type="domain" description="Thioredoxin" evidence="3">
    <location>
        <begin position="37"/>
        <end position="176"/>
    </location>
</feature>
<gene>
    <name evidence="4" type="ORF">NOCA2120092</name>
</gene>